<reference evidence="1" key="1">
    <citation type="submission" date="2021-04" db="EMBL/GenBank/DDBJ databases">
        <title>Oceanospirillales bacteria with DddD are important DMSP degraders in coastal seawater.</title>
        <authorList>
            <person name="Liu J."/>
        </authorList>
    </citation>
    <scope>NUCLEOTIDE SEQUENCE</scope>
    <source>
        <strain evidence="1">D13-1</strain>
    </source>
</reference>
<dbReference type="EMBL" id="CP073347">
    <property type="protein sequence ID" value="UTW13595.1"/>
    <property type="molecule type" value="Genomic_DNA"/>
</dbReference>
<protein>
    <recommendedName>
        <fullName evidence="3">Matrixin</fullName>
    </recommendedName>
</protein>
<accession>A0ABY5HQZ0</accession>
<name>A0ABY5HQZ0_9GAMM</name>
<evidence type="ECO:0000313" key="2">
    <source>
        <dbReference type="Proteomes" id="UP001058461"/>
    </source>
</evidence>
<organism evidence="1 2">
    <name type="scientific">Marinobacterium rhizophilum</name>
    <dbReference type="NCBI Taxonomy" id="420402"/>
    <lineage>
        <taxon>Bacteria</taxon>
        <taxon>Pseudomonadati</taxon>
        <taxon>Pseudomonadota</taxon>
        <taxon>Gammaproteobacteria</taxon>
        <taxon>Oceanospirillales</taxon>
        <taxon>Oceanospirillaceae</taxon>
        <taxon>Marinobacterium</taxon>
    </lineage>
</organism>
<proteinExistence type="predicted"/>
<dbReference type="Proteomes" id="UP001058461">
    <property type="component" value="Chromosome"/>
</dbReference>
<dbReference type="RefSeq" id="WP_255855786.1">
    <property type="nucleotide sequence ID" value="NZ_CP073347.1"/>
</dbReference>
<evidence type="ECO:0000313" key="1">
    <source>
        <dbReference type="EMBL" id="UTW13595.1"/>
    </source>
</evidence>
<sequence>MLSARTFRRLRISVLLLILLVVLLNTWLSRVRSTDWQDSLWVVVYPLNSDGRADTQRYVESLGAEQFSAVSQFFTREAQRYGVPLEDPVIVQLADQMAQQPPELAQNPSRFESVRWSLAMRWWAWRHDNWVGPAPDVRIFVRYHSPQGRDSLAHSLGLQKGLIGLVNAFADARYEGQNAMVAVHELLHTLGATDKYDPASGYPLWPDGFAQPGKVPRYPQLQAEVMAGRLPLSEHQAVMPQTLDDVVLGPLSAAEINWR</sequence>
<keyword evidence="2" id="KW-1185">Reference proteome</keyword>
<gene>
    <name evidence="1" type="ORF">KDW95_08135</name>
</gene>
<evidence type="ECO:0008006" key="3">
    <source>
        <dbReference type="Google" id="ProtNLM"/>
    </source>
</evidence>